<dbReference type="PANTHER" id="PTHR31792">
    <property type="entry name" value="VACUOLAR ATPASE ASSEMBLY INTEGRAL MEMBRANE PROTEIN VMA21"/>
    <property type="match status" value="1"/>
</dbReference>
<evidence type="ECO:0000313" key="8">
    <source>
        <dbReference type="Proteomes" id="UP000193986"/>
    </source>
</evidence>
<keyword evidence="1 6" id="KW-0812">Transmembrane</keyword>
<dbReference type="GO" id="GO:0012507">
    <property type="term" value="C:ER to Golgi transport vesicle membrane"/>
    <property type="evidence" value="ECO:0007669"/>
    <property type="project" value="UniProtKB-SubCell"/>
</dbReference>
<proteinExistence type="inferred from homology"/>
<comment type="caution">
    <text evidence="7">The sequence shown here is derived from an EMBL/GenBank/DDBJ whole genome shotgun (WGS) entry which is preliminary data.</text>
</comment>
<comment type="caution">
    <text evidence="6">Lacks conserved residue(s) required for the propagation of feature annotation.</text>
</comment>
<evidence type="ECO:0000256" key="3">
    <source>
        <dbReference type="ARBA" id="ARBA00022989"/>
    </source>
</evidence>
<dbReference type="Pfam" id="PF09446">
    <property type="entry name" value="VMA21"/>
    <property type="match status" value="1"/>
</dbReference>
<evidence type="ECO:0000256" key="2">
    <source>
        <dbReference type="ARBA" id="ARBA00022824"/>
    </source>
</evidence>
<dbReference type="GO" id="GO:0033116">
    <property type="term" value="C:endoplasmic reticulum-Golgi intermediate compartment membrane"/>
    <property type="evidence" value="ECO:0007669"/>
    <property type="project" value="UniProtKB-SubCell"/>
</dbReference>
<keyword evidence="2 6" id="KW-0256">Endoplasmic reticulum</keyword>
<dbReference type="InParanoid" id="A0A1Y2BHI1"/>
<keyword evidence="4 6" id="KW-0472">Membrane</keyword>
<feature type="transmembrane region" description="Helical" evidence="6">
    <location>
        <begin position="20"/>
        <end position="43"/>
    </location>
</feature>
<dbReference type="AlphaFoldDB" id="A0A1Y2BHI1"/>
<name>A0A1Y2BHI1_9TREE</name>
<evidence type="ECO:0000256" key="4">
    <source>
        <dbReference type="ARBA" id="ARBA00023136"/>
    </source>
</evidence>
<keyword evidence="8" id="KW-1185">Reference proteome</keyword>
<dbReference type="GO" id="GO:0005789">
    <property type="term" value="C:endoplasmic reticulum membrane"/>
    <property type="evidence" value="ECO:0007669"/>
    <property type="project" value="UniProtKB-SubCell"/>
</dbReference>
<organism evidence="7 8">
    <name type="scientific">Naematelia encephala</name>
    <dbReference type="NCBI Taxonomy" id="71784"/>
    <lineage>
        <taxon>Eukaryota</taxon>
        <taxon>Fungi</taxon>
        <taxon>Dikarya</taxon>
        <taxon>Basidiomycota</taxon>
        <taxon>Agaricomycotina</taxon>
        <taxon>Tremellomycetes</taxon>
        <taxon>Tremellales</taxon>
        <taxon>Naemateliaceae</taxon>
        <taxon>Naematelia</taxon>
    </lineage>
</organism>
<comment type="subcellular location">
    <subcellularLocation>
        <location evidence="6">Endoplasmic reticulum membrane</location>
        <topology evidence="6">Multi-pass membrane protein</topology>
    </subcellularLocation>
    <subcellularLocation>
        <location evidence="6">Endoplasmic reticulum-Golgi intermediate compartment membrane</location>
        <topology evidence="6">Multi-pass membrane protein</topology>
    </subcellularLocation>
    <subcellularLocation>
        <location evidence="6">Cytoplasmic vesicle</location>
        <location evidence="6">COPII-coated vesicle membrane</location>
        <topology evidence="6">Multi-pass membrane protein</topology>
    </subcellularLocation>
</comment>
<dbReference type="InterPro" id="IPR019013">
    <property type="entry name" value="Vma21"/>
</dbReference>
<evidence type="ECO:0000313" key="7">
    <source>
        <dbReference type="EMBL" id="ORY34244.1"/>
    </source>
</evidence>
<keyword evidence="5 6" id="KW-0968">Cytoplasmic vesicle</keyword>
<feature type="transmembrane region" description="Helical" evidence="6">
    <location>
        <begin position="55"/>
        <end position="74"/>
    </location>
</feature>
<comment type="similarity">
    <text evidence="6">Belongs to the VMA21 family.</text>
</comment>
<dbReference type="OrthoDB" id="160405at2759"/>
<keyword evidence="3 6" id="KW-1133">Transmembrane helix</keyword>
<dbReference type="STRING" id="71784.A0A1Y2BHI1"/>
<evidence type="ECO:0000256" key="6">
    <source>
        <dbReference type="HAMAP-Rule" id="MF_03058"/>
    </source>
</evidence>
<dbReference type="HAMAP" id="MF_03058">
    <property type="entry name" value="VMA21"/>
    <property type="match status" value="1"/>
</dbReference>
<dbReference type="GO" id="GO:0070072">
    <property type="term" value="P:vacuolar proton-transporting V-type ATPase complex assembly"/>
    <property type="evidence" value="ECO:0007669"/>
    <property type="project" value="UniProtKB-UniRule"/>
</dbReference>
<protein>
    <submittedName>
        <fullName evidence="7">Uncharacterized protein</fullName>
    </submittedName>
</protein>
<comment type="function">
    <text evidence="6">Required for the assembly of the V0 complex of the vacuolar ATPase (V-ATPase) in the endoplasmic reticulum.</text>
</comment>
<accession>A0A1Y2BHI1</accession>
<dbReference type="PANTHER" id="PTHR31792:SF3">
    <property type="entry name" value="VACUOLAR ATPASE ASSEMBLY INTEGRAL MEMBRANE PROTEIN VMA21"/>
    <property type="match status" value="1"/>
</dbReference>
<evidence type="ECO:0000256" key="5">
    <source>
        <dbReference type="ARBA" id="ARBA00023329"/>
    </source>
</evidence>
<dbReference type="EMBL" id="MCFC01000003">
    <property type="protein sequence ID" value="ORY34244.1"/>
    <property type="molecule type" value="Genomic_DNA"/>
</dbReference>
<evidence type="ECO:0000256" key="1">
    <source>
        <dbReference type="ARBA" id="ARBA00022692"/>
    </source>
</evidence>
<dbReference type="Proteomes" id="UP000193986">
    <property type="component" value="Unassembled WGS sequence"/>
</dbReference>
<gene>
    <name evidence="7" type="ORF">BCR39DRAFT_556639</name>
</gene>
<dbReference type="FunCoup" id="A0A1Y2BHI1">
    <property type="interactions" value="72"/>
</dbReference>
<reference evidence="7 8" key="1">
    <citation type="submission" date="2016-07" db="EMBL/GenBank/DDBJ databases">
        <title>Pervasive Adenine N6-methylation of Active Genes in Fungi.</title>
        <authorList>
            <consortium name="DOE Joint Genome Institute"/>
            <person name="Mondo S.J."/>
            <person name="Dannebaum R.O."/>
            <person name="Kuo R.C."/>
            <person name="Labutti K."/>
            <person name="Haridas S."/>
            <person name="Kuo A."/>
            <person name="Salamov A."/>
            <person name="Ahrendt S.R."/>
            <person name="Lipzen A."/>
            <person name="Sullivan W."/>
            <person name="Andreopoulos W.B."/>
            <person name="Clum A."/>
            <person name="Lindquist E."/>
            <person name="Daum C."/>
            <person name="Ramamoorthy G.K."/>
            <person name="Gryganskyi A."/>
            <person name="Culley D."/>
            <person name="Magnuson J.K."/>
            <person name="James T.Y."/>
            <person name="O'Malley M.A."/>
            <person name="Stajich J.E."/>
            <person name="Spatafora J.W."/>
            <person name="Visel A."/>
            <person name="Grigoriev I.V."/>
        </authorList>
    </citation>
    <scope>NUCLEOTIDE SEQUENCE [LARGE SCALE GENOMIC DNA]</scope>
    <source>
        <strain evidence="7 8">68-887.2</strain>
    </source>
</reference>
<sequence length="97" mass="10154">MANPVSSGKMASNDSIQPAVLWKLIIFAILMAVVPIGTYFGSLNYIWDGSPTKSAISAVAAANTVLVGYVVVAFREDAAYPTPPGARPAGVEGKKER</sequence>